<dbReference type="AlphaFoldDB" id="A0A1G6Q1J4"/>
<gene>
    <name evidence="1" type="ORF">SAMN05216576_107187</name>
</gene>
<evidence type="ECO:0000313" key="1">
    <source>
        <dbReference type="EMBL" id="SDC85784.1"/>
    </source>
</evidence>
<organism evidence="1 2">
    <name type="scientific">Ectopseudomonas chengduensis</name>
    <dbReference type="NCBI Taxonomy" id="489632"/>
    <lineage>
        <taxon>Bacteria</taxon>
        <taxon>Pseudomonadati</taxon>
        <taxon>Pseudomonadota</taxon>
        <taxon>Gammaproteobacteria</taxon>
        <taxon>Pseudomonadales</taxon>
        <taxon>Pseudomonadaceae</taxon>
        <taxon>Ectopseudomonas</taxon>
    </lineage>
</organism>
<dbReference type="RefSeq" id="WP_069901365.1">
    <property type="nucleotide sequence ID" value="NZ_FMZQ01000007.1"/>
</dbReference>
<sequence>MGLNFSITPDDVSIVLLKNGRKADEETANKLFEMVDQDAVTNAAIRGDDIDEQTSLALAEIESQLKAAGHL</sequence>
<reference evidence="2" key="1">
    <citation type="submission" date="2016-10" db="EMBL/GenBank/DDBJ databases">
        <authorList>
            <person name="Varghese N."/>
            <person name="Submissions S."/>
        </authorList>
    </citation>
    <scope>NUCLEOTIDE SEQUENCE [LARGE SCALE GENOMIC DNA]</scope>
    <source>
        <strain evidence="2">DSM 26382</strain>
    </source>
</reference>
<name>A0A1G6Q1J4_9GAMM</name>
<proteinExistence type="predicted"/>
<protein>
    <submittedName>
        <fullName evidence="1">Uncharacterized protein</fullName>
    </submittedName>
</protein>
<accession>A0A1G6Q1J4</accession>
<evidence type="ECO:0000313" key="2">
    <source>
        <dbReference type="Proteomes" id="UP000199467"/>
    </source>
</evidence>
<dbReference type="Proteomes" id="UP000199467">
    <property type="component" value="Unassembled WGS sequence"/>
</dbReference>
<keyword evidence="2" id="KW-1185">Reference proteome</keyword>
<dbReference type="EMBL" id="FMZQ01000007">
    <property type="protein sequence ID" value="SDC85784.1"/>
    <property type="molecule type" value="Genomic_DNA"/>
</dbReference>